<reference evidence="1 2" key="1">
    <citation type="journal article" date="2021" name="Elife">
        <title>Chloroplast acquisition without the gene transfer in kleptoplastic sea slugs, Plakobranchus ocellatus.</title>
        <authorList>
            <person name="Maeda T."/>
            <person name="Takahashi S."/>
            <person name="Yoshida T."/>
            <person name="Shimamura S."/>
            <person name="Takaki Y."/>
            <person name="Nagai Y."/>
            <person name="Toyoda A."/>
            <person name="Suzuki Y."/>
            <person name="Arimoto A."/>
            <person name="Ishii H."/>
            <person name="Satoh N."/>
            <person name="Nishiyama T."/>
            <person name="Hasebe M."/>
            <person name="Maruyama T."/>
            <person name="Minagawa J."/>
            <person name="Obokata J."/>
            <person name="Shigenobu S."/>
        </authorList>
    </citation>
    <scope>NUCLEOTIDE SEQUENCE [LARGE SCALE GENOMIC DNA]</scope>
</reference>
<comment type="caution">
    <text evidence="1">The sequence shown here is derived from an EMBL/GenBank/DDBJ whole genome shotgun (WGS) entry which is preliminary data.</text>
</comment>
<gene>
    <name evidence="1" type="ORF">PoB_001109200</name>
</gene>
<evidence type="ECO:0000313" key="1">
    <source>
        <dbReference type="EMBL" id="GFN84586.1"/>
    </source>
</evidence>
<evidence type="ECO:0000313" key="2">
    <source>
        <dbReference type="Proteomes" id="UP000735302"/>
    </source>
</evidence>
<accession>A0AAV3YNQ7</accession>
<dbReference type="EMBL" id="BLXT01001319">
    <property type="protein sequence ID" value="GFN84586.1"/>
    <property type="molecule type" value="Genomic_DNA"/>
</dbReference>
<name>A0AAV3YNQ7_9GAST</name>
<sequence length="87" mass="10012">MLPSLLSEPLPAMWDFVLSLLQEHDGILHPVIFVLRKPLSREGNYVKENVRLKFGRVRKLVHYRLVILFHSSVAKSLTLLANLPAIR</sequence>
<organism evidence="1 2">
    <name type="scientific">Plakobranchus ocellatus</name>
    <dbReference type="NCBI Taxonomy" id="259542"/>
    <lineage>
        <taxon>Eukaryota</taxon>
        <taxon>Metazoa</taxon>
        <taxon>Spiralia</taxon>
        <taxon>Lophotrochozoa</taxon>
        <taxon>Mollusca</taxon>
        <taxon>Gastropoda</taxon>
        <taxon>Heterobranchia</taxon>
        <taxon>Euthyneura</taxon>
        <taxon>Panpulmonata</taxon>
        <taxon>Sacoglossa</taxon>
        <taxon>Placobranchoidea</taxon>
        <taxon>Plakobranchidae</taxon>
        <taxon>Plakobranchus</taxon>
    </lineage>
</organism>
<dbReference type="Proteomes" id="UP000735302">
    <property type="component" value="Unassembled WGS sequence"/>
</dbReference>
<proteinExistence type="predicted"/>
<dbReference type="AlphaFoldDB" id="A0AAV3YNQ7"/>
<keyword evidence="2" id="KW-1185">Reference proteome</keyword>
<protein>
    <submittedName>
        <fullName evidence="1">Uncharacterized protein</fullName>
    </submittedName>
</protein>